<keyword evidence="3" id="KW-1185">Reference proteome</keyword>
<protein>
    <submittedName>
        <fullName evidence="2">Anti-sigma factor RsiW</fullName>
    </submittedName>
</protein>
<reference evidence="2 3" key="1">
    <citation type="submission" date="2020-03" db="EMBL/GenBank/DDBJ databases">
        <title>Genomic Encyclopedia of Type Strains, Phase IV (KMG-IV): sequencing the most valuable type-strain genomes for metagenomic binning, comparative biology and taxonomic classification.</title>
        <authorList>
            <person name="Goeker M."/>
        </authorList>
    </citation>
    <scope>NUCLEOTIDE SEQUENCE [LARGE SCALE GENOMIC DNA]</scope>
    <source>
        <strain evidence="2 3">DSM 7225</strain>
    </source>
</reference>
<accession>A0A7X6BEB4</accession>
<dbReference type="Proteomes" id="UP000531251">
    <property type="component" value="Unassembled WGS sequence"/>
</dbReference>
<dbReference type="EMBL" id="JAATJB010000027">
    <property type="protein sequence ID" value="NJC00010.1"/>
    <property type="molecule type" value="Genomic_DNA"/>
</dbReference>
<organism evidence="2 3">
    <name type="scientific">Sphingomonas trueperi</name>
    <dbReference type="NCBI Taxonomy" id="53317"/>
    <lineage>
        <taxon>Bacteria</taxon>
        <taxon>Pseudomonadati</taxon>
        <taxon>Pseudomonadota</taxon>
        <taxon>Alphaproteobacteria</taxon>
        <taxon>Sphingomonadales</taxon>
        <taxon>Sphingomonadaceae</taxon>
        <taxon>Sphingomonas</taxon>
    </lineage>
</organism>
<feature type="transmembrane region" description="Helical" evidence="1">
    <location>
        <begin position="87"/>
        <end position="108"/>
    </location>
</feature>
<keyword evidence="1" id="KW-0812">Transmembrane</keyword>
<keyword evidence="1" id="KW-1133">Transmembrane helix</keyword>
<dbReference type="RefSeq" id="WP_125978050.1">
    <property type="nucleotide sequence ID" value="NZ_BAAADY010000049.1"/>
</dbReference>
<sequence length="262" mass="28550">MNGGRPITEDDLQGYIDDAIDSRRRAEVQAYLASHPEVAERIAIDRALRDTLRDALAPIADEPVPAELNLSRLVDRHRRPRRDWRSGPWQVAAALLLMVLGGAGGWGLRSVQEPPRAGIAALAQEATESYAVYAPDMGRPVEIKAADAPQLVQWASRRLERPVSIPDLSGAGYSFIGGRVVPTPHGPAVLYMFDNGKGTRLTLLARNMAVDRDTPMKLETEGHVTSVSWSRDGLGFSLVGPLDQAQIHPIADVARAQFSRAI</sequence>
<proteinExistence type="predicted"/>
<evidence type="ECO:0000313" key="2">
    <source>
        <dbReference type="EMBL" id="NJC00010.1"/>
    </source>
</evidence>
<evidence type="ECO:0000256" key="1">
    <source>
        <dbReference type="SAM" id="Phobius"/>
    </source>
</evidence>
<keyword evidence="1" id="KW-0472">Membrane</keyword>
<gene>
    <name evidence="2" type="ORF">GGR89_004358</name>
</gene>
<name>A0A7X6BEB4_9SPHN</name>
<dbReference type="AlphaFoldDB" id="A0A7X6BEB4"/>
<comment type="caution">
    <text evidence="2">The sequence shown here is derived from an EMBL/GenBank/DDBJ whole genome shotgun (WGS) entry which is preliminary data.</text>
</comment>
<evidence type="ECO:0000313" key="3">
    <source>
        <dbReference type="Proteomes" id="UP000531251"/>
    </source>
</evidence>